<dbReference type="InterPro" id="IPR036291">
    <property type="entry name" value="NAD(P)-bd_dom_sf"/>
</dbReference>
<dbReference type="GO" id="GO:0004029">
    <property type="term" value="F:aldehyde dehydrogenase (NAD+) activity"/>
    <property type="evidence" value="ECO:0007669"/>
    <property type="project" value="TreeGrafter"/>
</dbReference>
<reference evidence="3" key="1">
    <citation type="journal article" date="2018" name="Front. Microbiol.">
        <title>Genome-Based Analysis Reveals the Taxonomy and Diversity of the Family Idiomarinaceae.</title>
        <authorList>
            <person name="Liu Y."/>
            <person name="Lai Q."/>
            <person name="Shao Z."/>
        </authorList>
    </citation>
    <scope>NUCLEOTIDE SEQUENCE [LARGE SCALE GENOMIC DNA]</scope>
    <source>
        <strain evidence="3">c121</strain>
    </source>
</reference>
<dbReference type="Gene3D" id="3.40.50.720">
    <property type="entry name" value="NAD(P)-binding Rossmann-like Domain"/>
    <property type="match status" value="1"/>
</dbReference>
<dbReference type="PANTHER" id="PTHR48079">
    <property type="entry name" value="PROTEIN YEEZ"/>
    <property type="match status" value="1"/>
</dbReference>
<evidence type="ECO:0000259" key="1">
    <source>
        <dbReference type="Pfam" id="PF13460"/>
    </source>
</evidence>
<organism evidence="2 3">
    <name type="scientific">Pseudidiomarina sediminum</name>
    <dbReference type="NCBI Taxonomy" id="431675"/>
    <lineage>
        <taxon>Bacteria</taxon>
        <taxon>Pseudomonadati</taxon>
        <taxon>Pseudomonadota</taxon>
        <taxon>Gammaproteobacteria</taxon>
        <taxon>Alteromonadales</taxon>
        <taxon>Idiomarinaceae</taxon>
        <taxon>Pseudidiomarina</taxon>
    </lineage>
</organism>
<evidence type="ECO:0000313" key="3">
    <source>
        <dbReference type="Proteomes" id="UP000287022"/>
    </source>
</evidence>
<dbReference type="InterPro" id="IPR016040">
    <property type="entry name" value="NAD(P)-bd_dom"/>
</dbReference>
<feature type="domain" description="NAD(P)-binding" evidence="1">
    <location>
        <begin position="15"/>
        <end position="209"/>
    </location>
</feature>
<dbReference type="EMBL" id="PIQE01000001">
    <property type="protein sequence ID" value="RUO74389.1"/>
    <property type="molecule type" value="Genomic_DNA"/>
</dbReference>
<gene>
    <name evidence="2" type="ORF">CWI80_03335</name>
</gene>
<dbReference type="STRING" id="1122124.GCA_000423165_00732"/>
<dbReference type="GO" id="GO:0005737">
    <property type="term" value="C:cytoplasm"/>
    <property type="evidence" value="ECO:0007669"/>
    <property type="project" value="TreeGrafter"/>
</dbReference>
<dbReference type="SUPFAM" id="SSF51735">
    <property type="entry name" value="NAD(P)-binding Rossmann-fold domains"/>
    <property type="match status" value="1"/>
</dbReference>
<dbReference type="PANTHER" id="PTHR48079:SF6">
    <property type="entry name" value="NAD(P)-BINDING DOMAIN-CONTAINING PROTEIN-RELATED"/>
    <property type="match status" value="1"/>
</dbReference>
<proteinExistence type="predicted"/>
<accession>A0A432Z902</accession>
<evidence type="ECO:0000313" key="2">
    <source>
        <dbReference type="EMBL" id="RUO74389.1"/>
    </source>
</evidence>
<name>A0A432Z902_9GAMM</name>
<dbReference type="Proteomes" id="UP000287022">
    <property type="component" value="Unassembled WGS sequence"/>
</dbReference>
<protein>
    <submittedName>
        <fullName evidence="2">NAD(P)-dependent oxidoreductase</fullName>
    </submittedName>
</protein>
<dbReference type="InterPro" id="IPR051783">
    <property type="entry name" value="NAD(P)-dependent_oxidoreduct"/>
</dbReference>
<sequence length="278" mass="30669">MVGSMTHKIAFIGYGDIAERTCKALALAGYNNMFGICRHPQNKTTYPGVTLVAGDVTNASDLEAFIDAEVSTIVLTLTPNRGREDAYFDGYVLPCRLLQHHLHAKGLSPRIIYVSSSGVYGQRDGEWITEATLAEPADQASKLLLQAEQIIASASEHTSILRCSGIYGPNRTRLAELLISGDAVITPAWTNRIHADDVAGFIAYLIQHPQQQQPLFLVSDDEPLLQEEAYRRLAERLGVDLGGLTRVQEIGRRGSKRIDNRLLKASGYQLLHPTYQPR</sequence>
<dbReference type="Pfam" id="PF13460">
    <property type="entry name" value="NAD_binding_10"/>
    <property type="match status" value="1"/>
</dbReference>
<comment type="caution">
    <text evidence="2">The sequence shown here is derived from an EMBL/GenBank/DDBJ whole genome shotgun (WGS) entry which is preliminary data.</text>
</comment>
<keyword evidence="3" id="KW-1185">Reference proteome</keyword>
<dbReference type="AlphaFoldDB" id="A0A432Z902"/>